<dbReference type="SUPFAM" id="SSF101874">
    <property type="entry name" value="YceI-like"/>
    <property type="match status" value="1"/>
</dbReference>
<dbReference type="PANTHER" id="PTHR34406:SF1">
    <property type="entry name" value="PROTEIN YCEI"/>
    <property type="match status" value="1"/>
</dbReference>
<dbReference type="OrthoDB" id="9794147at2"/>
<dbReference type="AlphaFoldDB" id="A0A2A2GCZ1"/>
<protein>
    <recommendedName>
        <fullName evidence="2">Lipid/polyisoprenoid-binding YceI-like domain-containing protein</fullName>
    </recommendedName>
</protein>
<keyword evidence="1" id="KW-0732">Signal</keyword>
<proteinExistence type="predicted"/>
<dbReference type="RefSeq" id="WP_095605591.1">
    <property type="nucleotide sequence ID" value="NZ_NSKE01000003.1"/>
</dbReference>
<evidence type="ECO:0000256" key="1">
    <source>
        <dbReference type="SAM" id="SignalP"/>
    </source>
</evidence>
<dbReference type="EMBL" id="NSKE01000003">
    <property type="protein sequence ID" value="PAU94725.1"/>
    <property type="molecule type" value="Genomic_DNA"/>
</dbReference>
<gene>
    <name evidence="3" type="ORF">CK503_04420</name>
</gene>
<evidence type="ECO:0000313" key="4">
    <source>
        <dbReference type="Proteomes" id="UP000218831"/>
    </source>
</evidence>
<dbReference type="InterPro" id="IPR036761">
    <property type="entry name" value="TTHA0802/YceI-like_sf"/>
</dbReference>
<accession>A0A2A2GCZ1</accession>
<dbReference type="Proteomes" id="UP000218831">
    <property type="component" value="Unassembled WGS sequence"/>
</dbReference>
<dbReference type="Pfam" id="PF04264">
    <property type="entry name" value="YceI"/>
    <property type="match status" value="1"/>
</dbReference>
<dbReference type="Gene3D" id="2.40.128.110">
    <property type="entry name" value="Lipid/polyisoprenoid-binding, YceI-like"/>
    <property type="match status" value="1"/>
</dbReference>
<organism evidence="3 4">
    <name type="scientific">Fodinibius salipaludis</name>
    <dbReference type="NCBI Taxonomy" id="2032627"/>
    <lineage>
        <taxon>Bacteria</taxon>
        <taxon>Pseudomonadati</taxon>
        <taxon>Balneolota</taxon>
        <taxon>Balneolia</taxon>
        <taxon>Balneolales</taxon>
        <taxon>Balneolaceae</taxon>
        <taxon>Fodinibius</taxon>
    </lineage>
</organism>
<name>A0A2A2GCZ1_9BACT</name>
<dbReference type="SMART" id="SM00867">
    <property type="entry name" value="YceI"/>
    <property type="match status" value="1"/>
</dbReference>
<keyword evidence="4" id="KW-1185">Reference proteome</keyword>
<dbReference type="PANTHER" id="PTHR34406">
    <property type="entry name" value="PROTEIN YCEI"/>
    <property type="match status" value="1"/>
</dbReference>
<feature type="signal peptide" evidence="1">
    <location>
        <begin position="1"/>
        <end position="21"/>
    </location>
</feature>
<dbReference type="InterPro" id="IPR007372">
    <property type="entry name" value="Lipid/polyisoprenoid-bd_YceI"/>
</dbReference>
<feature type="domain" description="Lipid/polyisoprenoid-binding YceI-like" evidence="2">
    <location>
        <begin position="25"/>
        <end position="197"/>
    </location>
</feature>
<evidence type="ECO:0000259" key="2">
    <source>
        <dbReference type="SMART" id="SM00867"/>
    </source>
</evidence>
<evidence type="ECO:0000313" key="3">
    <source>
        <dbReference type="EMBL" id="PAU94725.1"/>
    </source>
</evidence>
<reference evidence="3 4" key="1">
    <citation type="submission" date="2017-08" db="EMBL/GenBank/DDBJ databases">
        <title>Aliifodinibius alkalisoli sp. nov., isolated from saline alkaline soil.</title>
        <authorList>
            <person name="Liu D."/>
            <person name="Zhang G."/>
        </authorList>
    </citation>
    <scope>NUCLEOTIDE SEQUENCE [LARGE SCALE GENOMIC DNA]</scope>
    <source>
        <strain evidence="3 4">WN023</strain>
    </source>
</reference>
<sequence length="199" mass="21744">MKSLFTTLLIFLFTISGNVLAQSDSYKILEKSTIQVEGTSTLHDWTSDVEKFSSYIKFNAAALEGDTLNNPVESLSLTIPVKSIESGKGGMNRRTYDALKSDDFPNIMFQMNKAELVSSDSSLTSMKLNVEGSLTIAGTSNNITLPVTGTKQDDGSFKFTGEYEINMKDYKVDPPSAMLGTIKAGEMVTIPFEIYVGKS</sequence>
<feature type="chain" id="PRO_5012290826" description="Lipid/polyisoprenoid-binding YceI-like domain-containing protein" evidence="1">
    <location>
        <begin position="22"/>
        <end position="199"/>
    </location>
</feature>
<comment type="caution">
    <text evidence="3">The sequence shown here is derived from an EMBL/GenBank/DDBJ whole genome shotgun (WGS) entry which is preliminary data.</text>
</comment>